<evidence type="ECO:0000313" key="2">
    <source>
        <dbReference type="Proteomes" id="UP000431922"/>
    </source>
</evidence>
<sequence length="103" mass="11419">MLGELQAGEWELRFRDGAPTRKICLRTGRELIQLRHPGRECTQYVVDNTATHSTVQYTCPGNGYGLTSIRKETTSLVQIKSSGIAGTRAFDFAAEARRVGSCR</sequence>
<reference evidence="1 2" key="1">
    <citation type="submission" date="2019-12" db="EMBL/GenBank/DDBJ databases">
        <title>Genomic-based taxomic classification of the family Erythrobacteraceae.</title>
        <authorList>
            <person name="Xu L."/>
        </authorList>
    </citation>
    <scope>NUCLEOTIDE SEQUENCE [LARGE SCALE GENOMIC DNA]</scope>
    <source>
        <strain evidence="1 2">KCTC 42453</strain>
    </source>
</reference>
<dbReference type="OrthoDB" id="7595119at2"/>
<gene>
    <name evidence="1" type="ORF">GRI65_09675</name>
</gene>
<dbReference type="EMBL" id="WTYL01000002">
    <property type="protein sequence ID" value="MXP44723.1"/>
    <property type="molecule type" value="Genomic_DNA"/>
</dbReference>
<comment type="caution">
    <text evidence="1">The sequence shown here is derived from an EMBL/GenBank/DDBJ whole genome shotgun (WGS) entry which is preliminary data.</text>
</comment>
<name>A0A845AZ06_9SPHN</name>
<evidence type="ECO:0000313" key="1">
    <source>
        <dbReference type="EMBL" id="MXP44723.1"/>
    </source>
</evidence>
<dbReference type="AlphaFoldDB" id="A0A845AZ06"/>
<proteinExistence type="predicted"/>
<dbReference type="Proteomes" id="UP000431922">
    <property type="component" value="Unassembled WGS sequence"/>
</dbReference>
<organism evidence="1 2">
    <name type="scientific">Allopontixanthobacter sediminis</name>
    <dbReference type="NCBI Taxonomy" id="1689985"/>
    <lineage>
        <taxon>Bacteria</taxon>
        <taxon>Pseudomonadati</taxon>
        <taxon>Pseudomonadota</taxon>
        <taxon>Alphaproteobacteria</taxon>
        <taxon>Sphingomonadales</taxon>
        <taxon>Erythrobacteraceae</taxon>
        <taxon>Allopontixanthobacter</taxon>
    </lineage>
</organism>
<protein>
    <submittedName>
        <fullName evidence="1">Uncharacterized protein</fullName>
    </submittedName>
</protein>
<keyword evidence="2" id="KW-1185">Reference proteome</keyword>
<accession>A0A845AZ06</accession>